<feature type="transmembrane region" description="Helical" evidence="8">
    <location>
        <begin position="234"/>
        <end position="260"/>
    </location>
</feature>
<feature type="transmembrane region" description="Helical" evidence="8">
    <location>
        <begin position="92"/>
        <end position="113"/>
    </location>
</feature>
<dbReference type="SUPFAM" id="SSF81345">
    <property type="entry name" value="ABC transporter involved in vitamin B12 uptake, BtuC"/>
    <property type="match status" value="1"/>
</dbReference>
<protein>
    <submittedName>
        <fullName evidence="9">Iron ABC transporter</fullName>
    </submittedName>
</protein>
<evidence type="ECO:0000256" key="1">
    <source>
        <dbReference type="ARBA" id="ARBA00004651"/>
    </source>
</evidence>
<dbReference type="CDD" id="cd06550">
    <property type="entry name" value="TM_ABC_iron-siderophores_like"/>
    <property type="match status" value="1"/>
</dbReference>
<feature type="transmembrane region" description="Helical" evidence="8">
    <location>
        <begin position="119"/>
        <end position="138"/>
    </location>
</feature>
<keyword evidence="5 8" id="KW-0812">Transmembrane</keyword>
<feature type="transmembrane region" description="Helical" evidence="8">
    <location>
        <begin position="308"/>
        <end position="326"/>
    </location>
</feature>
<sequence>MLQTVSSKLFGFICCIALLVVFILSSILFGLTDISWKTALEAFTRYNGSNEHVIIQTARVPRALIAAAVGASLAMAGAIMQALTRNPLASPGILGINAGAAFFIVAAATFFSISSIGSFVWIAFLGAGTAAVLVFFLGSVGREGLTPIKLTLAGAALAALLASLTQGLLAVNEKAAEEVLFWLTGSVEGRKLEYLWAVFPYLAAGWLVAFLLAKPINLLIMGEDVAKGLGQRTLLVKLLGLLTVTVLAGGFVAIAGPIGFIGLMIPHLARALVGIDYRWIIPYAGLLGAILLLSADILARFVIMPKEVPVGVMTAFIGVPFFIYIARRGGGQ</sequence>
<dbReference type="PANTHER" id="PTHR30472:SF65">
    <property type="entry name" value="SIDEROPHORE TRANSPORT SYSTEM PERMEASE PROTEIN YFIZ-RELATED"/>
    <property type="match status" value="1"/>
</dbReference>
<name>A0A1Y3PHA6_9BACI</name>
<feature type="transmembrane region" description="Helical" evidence="8">
    <location>
        <begin position="194"/>
        <end position="213"/>
    </location>
</feature>
<dbReference type="Proteomes" id="UP000196475">
    <property type="component" value="Unassembled WGS sequence"/>
</dbReference>
<gene>
    <name evidence="9" type="ORF">BAA01_03760</name>
</gene>
<keyword evidence="3" id="KW-0813">Transport</keyword>
<dbReference type="Pfam" id="PF01032">
    <property type="entry name" value="FecCD"/>
    <property type="match status" value="1"/>
</dbReference>
<dbReference type="AlphaFoldDB" id="A0A1Y3PHA6"/>
<keyword evidence="6 8" id="KW-1133">Transmembrane helix</keyword>
<comment type="subcellular location">
    <subcellularLocation>
        <location evidence="1">Cell membrane</location>
        <topology evidence="1">Multi-pass membrane protein</topology>
    </subcellularLocation>
</comment>
<dbReference type="GO" id="GO:0005886">
    <property type="term" value="C:plasma membrane"/>
    <property type="evidence" value="ECO:0007669"/>
    <property type="project" value="UniProtKB-SubCell"/>
</dbReference>
<dbReference type="GO" id="GO:0033214">
    <property type="term" value="P:siderophore-iron import into cell"/>
    <property type="evidence" value="ECO:0007669"/>
    <property type="project" value="TreeGrafter"/>
</dbReference>
<feature type="transmembrane region" description="Helical" evidence="8">
    <location>
        <begin position="9"/>
        <end position="31"/>
    </location>
</feature>
<reference evidence="10" key="1">
    <citation type="submission" date="2016-06" db="EMBL/GenBank/DDBJ databases">
        <authorList>
            <person name="Nascimento L."/>
            <person name="Pereira R.V."/>
            <person name="Martins L.F."/>
            <person name="Quaggio R.B."/>
            <person name="Silva A.M."/>
            <person name="Setubal J.C."/>
        </authorList>
    </citation>
    <scope>NUCLEOTIDE SEQUENCE [LARGE SCALE GENOMIC DNA]</scope>
</reference>
<dbReference type="InterPro" id="IPR000522">
    <property type="entry name" value="ABC_transptr_permease_BtuC"/>
</dbReference>
<dbReference type="FunFam" id="1.10.3470.10:FF:000001">
    <property type="entry name" value="Vitamin B12 ABC transporter permease BtuC"/>
    <property type="match status" value="1"/>
</dbReference>
<evidence type="ECO:0000256" key="6">
    <source>
        <dbReference type="ARBA" id="ARBA00022989"/>
    </source>
</evidence>
<evidence type="ECO:0000256" key="5">
    <source>
        <dbReference type="ARBA" id="ARBA00022692"/>
    </source>
</evidence>
<organism evidence="9 10">
    <name type="scientific">Bacillus thermozeamaize</name>
    <dbReference type="NCBI Taxonomy" id="230954"/>
    <lineage>
        <taxon>Bacteria</taxon>
        <taxon>Bacillati</taxon>
        <taxon>Bacillota</taxon>
        <taxon>Bacilli</taxon>
        <taxon>Bacillales</taxon>
        <taxon>Bacillaceae</taxon>
        <taxon>Bacillus</taxon>
    </lineage>
</organism>
<dbReference type="Gene3D" id="1.10.3470.10">
    <property type="entry name" value="ABC transporter involved in vitamin B12 uptake, BtuC"/>
    <property type="match status" value="1"/>
</dbReference>
<keyword evidence="4" id="KW-1003">Cell membrane</keyword>
<dbReference type="InterPro" id="IPR037294">
    <property type="entry name" value="ABC_BtuC-like"/>
</dbReference>
<dbReference type="PANTHER" id="PTHR30472">
    <property type="entry name" value="FERRIC ENTEROBACTIN TRANSPORT SYSTEM PERMEASE PROTEIN"/>
    <property type="match status" value="1"/>
</dbReference>
<proteinExistence type="inferred from homology"/>
<evidence type="ECO:0000256" key="7">
    <source>
        <dbReference type="ARBA" id="ARBA00023136"/>
    </source>
</evidence>
<feature type="transmembrane region" description="Helical" evidence="8">
    <location>
        <begin position="280"/>
        <end position="301"/>
    </location>
</feature>
<feature type="transmembrane region" description="Helical" evidence="8">
    <location>
        <begin position="150"/>
        <end position="171"/>
    </location>
</feature>
<comment type="caution">
    <text evidence="9">The sequence shown here is derived from an EMBL/GenBank/DDBJ whole genome shotgun (WGS) entry which is preliminary data.</text>
</comment>
<comment type="similarity">
    <text evidence="2">Belongs to the binding-protein-dependent transport system permease family. FecCD subfamily.</text>
</comment>
<evidence type="ECO:0000313" key="9">
    <source>
        <dbReference type="EMBL" id="OUM86721.1"/>
    </source>
</evidence>
<keyword evidence="7 8" id="KW-0472">Membrane</keyword>
<dbReference type="EMBL" id="LZRT01000086">
    <property type="protein sequence ID" value="OUM86721.1"/>
    <property type="molecule type" value="Genomic_DNA"/>
</dbReference>
<evidence type="ECO:0000256" key="8">
    <source>
        <dbReference type="SAM" id="Phobius"/>
    </source>
</evidence>
<evidence type="ECO:0000256" key="3">
    <source>
        <dbReference type="ARBA" id="ARBA00022448"/>
    </source>
</evidence>
<accession>A0A1Y3PHA6</accession>
<dbReference type="GO" id="GO:0022857">
    <property type="term" value="F:transmembrane transporter activity"/>
    <property type="evidence" value="ECO:0007669"/>
    <property type="project" value="InterPro"/>
</dbReference>
<evidence type="ECO:0000313" key="10">
    <source>
        <dbReference type="Proteomes" id="UP000196475"/>
    </source>
</evidence>
<evidence type="ECO:0000256" key="2">
    <source>
        <dbReference type="ARBA" id="ARBA00007935"/>
    </source>
</evidence>
<evidence type="ECO:0000256" key="4">
    <source>
        <dbReference type="ARBA" id="ARBA00022475"/>
    </source>
</evidence>
<feature type="transmembrane region" description="Helical" evidence="8">
    <location>
        <begin position="63"/>
        <end position="80"/>
    </location>
</feature>